<evidence type="ECO:0000313" key="2">
    <source>
        <dbReference type="Proteomes" id="UP000004136"/>
    </source>
</evidence>
<name>J9C8Q7_BACCE</name>
<dbReference type="HOGENOM" id="CLU_3195894_0_0_9"/>
<gene>
    <name evidence="1" type="ORF">IG3_01313</name>
</gene>
<dbReference type="Proteomes" id="UP000004136">
    <property type="component" value="Unassembled WGS sequence"/>
</dbReference>
<dbReference type="AlphaFoldDB" id="J9C8Q7"/>
<evidence type="ECO:0000313" key="1">
    <source>
        <dbReference type="EMBL" id="EJV87826.1"/>
    </source>
</evidence>
<protein>
    <submittedName>
        <fullName evidence="1">Uncharacterized protein</fullName>
    </submittedName>
</protein>
<comment type="caution">
    <text evidence="1">The sequence shown here is derived from an EMBL/GenBank/DDBJ whole genome shotgun (WGS) entry which is preliminary data.</text>
</comment>
<dbReference type="PATRIC" id="fig|1053201.3.peg.1353"/>
<accession>J9C8Q7</accession>
<sequence length="45" mass="5487">MNLKKMQPYLKHRLKRVREWAEYEVKASKGIGIDNQIMEARLERE</sequence>
<organism evidence="1 2">
    <name type="scientific">Bacillus cereus HuA2-1</name>
    <dbReference type="NCBI Taxonomy" id="1053201"/>
    <lineage>
        <taxon>Bacteria</taxon>
        <taxon>Bacillati</taxon>
        <taxon>Bacillota</taxon>
        <taxon>Bacilli</taxon>
        <taxon>Bacillales</taxon>
        <taxon>Bacillaceae</taxon>
        <taxon>Bacillus</taxon>
        <taxon>Bacillus cereus group</taxon>
    </lineage>
</organism>
<dbReference type="EMBL" id="AHDV01000007">
    <property type="protein sequence ID" value="EJV87826.1"/>
    <property type="molecule type" value="Genomic_DNA"/>
</dbReference>
<reference evidence="1 2" key="1">
    <citation type="submission" date="2012-04" db="EMBL/GenBank/DDBJ databases">
        <title>The Genome Sequence of Bacillus cereus HuA2-1.</title>
        <authorList>
            <consortium name="The Broad Institute Genome Sequencing Platform"/>
            <consortium name="The Broad Institute Genome Sequencing Center for Infectious Disease"/>
            <person name="Feldgarden M."/>
            <person name="Van der Auwera G.A."/>
            <person name="Mahillon J."/>
            <person name="Duprez V."/>
            <person name="Timmery S."/>
            <person name="Mattelet C."/>
            <person name="Dierick K."/>
            <person name="Sun M."/>
            <person name="Yu Z."/>
            <person name="Zhu L."/>
            <person name="Hu X."/>
            <person name="Shank E.B."/>
            <person name="Swiecicka I."/>
            <person name="Hansen B.M."/>
            <person name="Andrup L."/>
            <person name="Young S.K."/>
            <person name="Zeng Q."/>
            <person name="Gargeya S."/>
            <person name="Fitzgerald M."/>
            <person name="Haas B."/>
            <person name="Abouelleil A."/>
            <person name="Alvarado L."/>
            <person name="Arachchi H.M."/>
            <person name="Berlin A."/>
            <person name="Chapman S.B."/>
            <person name="Goldberg J."/>
            <person name="Griggs A."/>
            <person name="Gujja S."/>
            <person name="Hansen M."/>
            <person name="Howarth C."/>
            <person name="Imamovic A."/>
            <person name="Larimer J."/>
            <person name="McCowen C."/>
            <person name="Montmayeur A."/>
            <person name="Murphy C."/>
            <person name="Neiman D."/>
            <person name="Pearson M."/>
            <person name="Priest M."/>
            <person name="Roberts A."/>
            <person name="Saif S."/>
            <person name="Shea T."/>
            <person name="Sisk P."/>
            <person name="Sykes S."/>
            <person name="Wortman J."/>
            <person name="Nusbaum C."/>
            <person name="Birren B."/>
        </authorList>
    </citation>
    <scope>NUCLEOTIDE SEQUENCE [LARGE SCALE GENOMIC DNA]</scope>
    <source>
        <strain evidence="1 2">HuA2-1</strain>
    </source>
</reference>
<proteinExistence type="predicted"/>